<evidence type="ECO:0000256" key="4">
    <source>
        <dbReference type="ARBA" id="ARBA00022801"/>
    </source>
</evidence>
<evidence type="ECO:0008006" key="13">
    <source>
        <dbReference type="Google" id="ProtNLM"/>
    </source>
</evidence>
<evidence type="ECO:0000256" key="5">
    <source>
        <dbReference type="ARBA" id="ARBA00022884"/>
    </source>
</evidence>
<comment type="caution">
    <text evidence="11">The sequence shown here is derived from an EMBL/GenBank/DDBJ whole genome shotgun (WGS) entry which is preliminary data.</text>
</comment>
<dbReference type="InterPro" id="IPR036085">
    <property type="entry name" value="PAZ_dom_sf"/>
</dbReference>
<feature type="region of interest" description="Disordered" evidence="8">
    <location>
        <begin position="1"/>
        <end position="67"/>
    </location>
</feature>
<dbReference type="GO" id="GO:0009994">
    <property type="term" value="P:oocyte differentiation"/>
    <property type="evidence" value="ECO:0007669"/>
    <property type="project" value="UniProtKB-ARBA"/>
</dbReference>
<dbReference type="CDD" id="cd04658">
    <property type="entry name" value="Piwi_piwi-like_Euk"/>
    <property type="match status" value="1"/>
</dbReference>
<dbReference type="PROSITE" id="PS50821">
    <property type="entry name" value="PAZ"/>
    <property type="match status" value="1"/>
</dbReference>
<dbReference type="InterPro" id="IPR012337">
    <property type="entry name" value="RNaseH-like_sf"/>
</dbReference>
<dbReference type="SUPFAM" id="SSF53098">
    <property type="entry name" value="Ribonuclease H-like"/>
    <property type="match status" value="1"/>
</dbReference>
<organism evidence="11 12">
    <name type="scientific">Coptotermes formosanus</name>
    <name type="common">Formosan subterranean termite</name>
    <dbReference type="NCBI Taxonomy" id="36987"/>
    <lineage>
        <taxon>Eukaryota</taxon>
        <taxon>Metazoa</taxon>
        <taxon>Ecdysozoa</taxon>
        <taxon>Arthropoda</taxon>
        <taxon>Hexapoda</taxon>
        <taxon>Insecta</taxon>
        <taxon>Pterygota</taxon>
        <taxon>Neoptera</taxon>
        <taxon>Polyneoptera</taxon>
        <taxon>Dictyoptera</taxon>
        <taxon>Blattodea</taxon>
        <taxon>Blattoidea</taxon>
        <taxon>Termitoidae</taxon>
        <taxon>Rhinotermitidae</taxon>
        <taxon>Coptotermes</taxon>
    </lineage>
</organism>
<dbReference type="GO" id="GO:0140991">
    <property type="term" value="P:piRNA-mediated gene silencing by mRNA destabilization"/>
    <property type="evidence" value="ECO:0007669"/>
    <property type="project" value="UniProtKB-ARBA"/>
</dbReference>
<dbReference type="Pfam" id="PF02170">
    <property type="entry name" value="PAZ"/>
    <property type="match status" value="1"/>
</dbReference>
<keyword evidence="4" id="KW-0378">Hydrolase</keyword>
<dbReference type="FunFam" id="3.40.50.2300:FF:000404">
    <property type="entry name" value="Argonaut-like protein"/>
    <property type="match status" value="1"/>
</dbReference>
<proteinExistence type="inferred from homology"/>
<sequence length="807" mass="90983">MDAVPRVVGPAVSGGRALHRVSARADTQPGDETLAARMRQMSVGGAGDNGGNGNGAPVGRGAMRGRRQVNVESVRTRPATLNSKRGTSGCVVTLQANYFKLETHTDWCLYQYRVDFAPTEDRQVICKALLRDHRATLGGYIFDGTMMYTSVRLPQDPLELTSIRKSDETPVRITVRLVGDLVQGDAHYLQFFNILMRKCLGHLDLQLVGRHFFDAKAKIVVPAHKLELWPGYVTSIRQHETDILMCSEINHKVMRQETALELLTACAQRDEKMYKKLFAQAVVGCIVLTDYNNETYRVDDVNFDVSPRSTFEIRRKGSVSKISYVDYYLQKYQLKIRDLDQPLLVSLTKARERRAGKSEFVFLVPELCRLTGLTDDMRGNFSLMRDLGEHTRINPPMRIKRLLNFNQRLQKEPAVQDDLKLWNMKLAQKLVEFQGRVLPQEKIVQGRDIKYDAGDQTDWTKELRSNPMLVIPELSNWVVICPNRLQRDAQNFVTTMVRAAQGMRFVIPQPYFFSIPDDRAATYVEALEQVISGKDPQLILCVVTNNRLDRYGSIKKKCCVDRAVPTQVIVAKNLNAKGVMSIATKVAIQVCCKIGGAPWTVEIPLSGLMVVGFDVCHDARNKANSYGALVASLNKAFSRYFSAVAAHTSGEELSNYLTANMAKALHKYREYNGGALPQRIVLYRDGVGEGDIHTVLTHEVENLKSHLNWMYGDQPYKMAFIVVTKRINTRLFLEGRNPPAGTVADDCITMPERYDFYLVSQSVRQGTVTPTSYNVVSDNVGLDPDKLQRLSYKLTHLYFNWSVCIAA</sequence>
<evidence type="ECO:0000256" key="6">
    <source>
        <dbReference type="ARBA" id="ARBA00023158"/>
    </source>
</evidence>
<dbReference type="AlphaFoldDB" id="A0A6L2PU27"/>
<evidence type="ECO:0000259" key="10">
    <source>
        <dbReference type="PROSITE" id="PS50822"/>
    </source>
</evidence>
<dbReference type="Pfam" id="PF02171">
    <property type="entry name" value="Piwi"/>
    <property type="match status" value="1"/>
</dbReference>
<dbReference type="GO" id="GO:0016787">
    <property type="term" value="F:hydrolase activity"/>
    <property type="evidence" value="ECO:0007669"/>
    <property type="project" value="UniProtKB-KW"/>
</dbReference>
<dbReference type="EMBL" id="BLKM01011478">
    <property type="protein sequence ID" value="GFG33337.1"/>
    <property type="molecule type" value="Genomic_DNA"/>
</dbReference>
<dbReference type="InterPro" id="IPR003165">
    <property type="entry name" value="Piwi"/>
</dbReference>
<evidence type="ECO:0000313" key="12">
    <source>
        <dbReference type="Proteomes" id="UP000502823"/>
    </source>
</evidence>
<evidence type="ECO:0000256" key="3">
    <source>
        <dbReference type="ARBA" id="ARBA00022490"/>
    </source>
</evidence>
<dbReference type="FunFam" id="2.170.260.10:FF:000003">
    <property type="entry name" value="Piwi-like RNA-mediated gene silencing 2"/>
    <property type="match status" value="1"/>
</dbReference>
<dbReference type="Gene3D" id="3.30.420.10">
    <property type="entry name" value="Ribonuclease H-like superfamily/Ribonuclease H"/>
    <property type="match status" value="1"/>
</dbReference>
<dbReference type="InterPro" id="IPR036397">
    <property type="entry name" value="RNaseH_sf"/>
</dbReference>
<keyword evidence="2" id="KW-0217">Developmental protein</keyword>
<dbReference type="GO" id="GO:0034587">
    <property type="term" value="P:piRNA processing"/>
    <property type="evidence" value="ECO:0007669"/>
    <property type="project" value="UniProtKB-ARBA"/>
</dbReference>
<feature type="domain" description="PAZ" evidence="9">
    <location>
        <begin position="258"/>
        <end position="372"/>
    </location>
</feature>
<keyword evidence="6" id="KW-0943">RNA-mediated gene silencing</keyword>
<comment type="subcellular location">
    <subcellularLocation>
        <location evidence="1">Cytoplasm</location>
    </subcellularLocation>
</comment>
<dbReference type="InParanoid" id="A0A6L2PU27"/>
<dbReference type="CDD" id="cd02845">
    <property type="entry name" value="PAZ_piwi_like"/>
    <property type="match status" value="1"/>
</dbReference>
<dbReference type="GO" id="GO:0031507">
    <property type="term" value="P:heterochromatin formation"/>
    <property type="evidence" value="ECO:0007669"/>
    <property type="project" value="UniProtKB-ARBA"/>
</dbReference>
<dbReference type="Gene3D" id="2.170.260.10">
    <property type="entry name" value="paz domain"/>
    <property type="match status" value="1"/>
</dbReference>
<evidence type="ECO:0000259" key="9">
    <source>
        <dbReference type="PROSITE" id="PS50821"/>
    </source>
</evidence>
<feature type="compositionally biased region" description="Gly residues" evidence="8">
    <location>
        <begin position="44"/>
        <end position="58"/>
    </location>
</feature>
<dbReference type="GO" id="GO:0007279">
    <property type="term" value="P:pole cell formation"/>
    <property type="evidence" value="ECO:0007669"/>
    <property type="project" value="UniProtKB-ARBA"/>
</dbReference>
<evidence type="ECO:0000256" key="1">
    <source>
        <dbReference type="ARBA" id="ARBA00004496"/>
    </source>
</evidence>
<dbReference type="GO" id="GO:0036464">
    <property type="term" value="C:cytoplasmic ribonucleoprotein granule"/>
    <property type="evidence" value="ECO:0007669"/>
    <property type="project" value="UniProtKB-ARBA"/>
</dbReference>
<feature type="domain" description="Piwi" evidence="10">
    <location>
        <begin position="538"/>
        <end position="807"/>
    </location>
</feature>
<evidence type="ECO:0000256" key="7">
    <source>
        <dbReference type="ARBA" id="ARBA00038291"/>
    </source>
</evidence>
<name>A0A6L2PU27_COPFO</name>
<gene>
    <name evidence="11" type="ORF">Cfor_04058</name>
</gene>
<keyword evidence="5" id="KW-0694">RNA-binding</keyword>
<dbReference type="SMART" id="SM00950">
    <property type="entry name" value="Piwi"/>
    <property type="match status" value="1"/>
</dbReference>
<comment type="similarity">
    <text evidence="7">Belongs to the argonaute family. Piwi subfamily.</text>
</comment>
<dbReference type="SUPFAM" id="SSF101690">
    <property type="entry name" value="PAZ domain"/>
    <property type="match status" value="1"/>
</dbReference>
<dbReference type="GO" id="GO:0010526">
    <property type="term" value="P:transposable element silencing"/>
    <property type="evidence" value="ECO:0007669"/>
    <property type="project" value="UniProtKB-ARBA"/>
</dbReference>
<evidence type="ECO:0000313" key="11">
    <source>
        <dbReference type="EMBL" id="GFG33337.1"/>
    </source>
</evidence>
<reference evidence="12" key="1">
    <citation type="submission" date="2020-01" db="EMBL/GenBank/DDBJ databases">
        <title>Draft genome sequence of the Termite Coptotermes fromosanus.</title>
        <authorList>
            <person name="Itakura S."/>
            <person name="Yosikawa Y."/>
            <person name="Umezawa K."/>
        </authorList>
    </citation>
    <scope>NUCLEOTIDE SEQUENCE [LARGE SCALE GENOMIC DNA]</scope>
</reference>
<evidence type="ECO:0000256" key="8">
    <source>
        <dbReference type="SAM" id="MobiDB-lite"/>
    </source>
</evidence>
<evidence type="ECO:0000256" key="2">
    <source>
        <dbReference type="ARBA" id="ARBA00022473"/>
    </source>
</evidence>
<keyword evidence="12" id="KW-1185">Reference proteome</keyword>
<dbReference type="Gene3D" id="3.40.50.2300">
    <property type="match status" value="1"/>
</dbReference>
<dbReference type="PANTHER" id="PTHR22891">
    <property type="entry name" value="EUKARYOTIC TRANSLATION INITIATION FACTOR 2C"/>
    <property type="match status" value="1"/>
</dbReference>
<accession>A0A6L2PU27</accession>
<keyword evidence="3" id="KW-0963">Cytoplasm</keyword>
<dbReference type="GO" id="GO:0034584">
    <property type="term" value="F:piRNA binding"/>
    <property type="evidence" value="ECO:0007669"/>
    <property type="project" value="UniProtKB-ARBA"/>
</dbReference>
<protein>
    <recommendedName>
        <fullName evidence="13">Piwi domain-containing protein</fullName>
    </recommendedName>
</protein>
<dbReference type="InterPro" id="IPR003100">
    <property type="entry name" value="PAZ_dom"/>
</dbReference>
<dbReference type="Pfam" id="PF23278">
    <property type="entry name" value="Piwi_N"/>
    <property type="match status" value="1"/>
</dbReference>
<dbReference type="FunCoup" id="A0A6L2PU27">
    <property type="interactions" value="15"/>
</dbReference>
<dbReference type="OrthoDB" id="445936at2759"/>
<dbReference type="PROSITE" id="PS50822">
    <property type="entry name" value="PIWI"/>
    <property type="match status" value="1"/>
</dbReference>
<dbReference type="SMART" id="SM00949">
    <property type="entry name" value="PAZ"/>
    <property type="match status" value="1"/>
</dbReference>
<dbReference type="Proteomes" id="UP000502823">
    <property type="component" value="Unassembled WGS sequence"/>
</dbReference>